<feature type="compositionally biased region" description="Basic and acidic residues" evidence="1">
    <location>
        <begin position="7"/>
        <end position="17"/>
    </location>
</feature>
<sequence length="235" mass="26850">MTGSRGPRVEFYDDTRGTNEPVYRSSSGHRVTVEEPDEDHPARSENGDGTGRADRSRPDLSEDYDKFGMMREGAISTFQRFLEGSFDGGMGSGMLDTFSAMDRMMTNMERDMMRNWDSPHRWSLGDGRYEMERWNHSEPANNTQSFYSSTTTRLGPDGQMFSETRETVRDARTGHSTTRVVTRRGTAGNMEEVENVYEDGQPRSLRSESPPRITAEPTATGNTETRRGWWPFRRQ</sequence>
<proteinExistence type="predicted"/>
<reference evidence="2" key="1">
    <citation type="submission" date="2021-01" db="EMBL/GenBank/DDBJ databases">
        <authorList>
            <person name="Corre E."/>
            <person name="Pelletier E."/>
            <person name="Niang G."/>
            <person name="Scheremetjew M."/>
            <person name="Finn R."/>
            <person name="Kale V."/>
            <person name="Holt S."/>
            <person name="Cochrane G."/>
            <person name="Meng A."/>
            <person name="Brown T."/>
            <person name="Cohen L."/>
        </authorList>
    </citation>
    <scope>NUCLEOTIDE SEQUENCE</scope>
    <source>
        <strain evidence="2">SAG 36.94</strain>
    </source>
</reference>
<gene>
    <name evidence="2" type="ORF">CCAE0312_LOCUS3648</name>
</gene>
<accession>A0A7S1TBH3</accession>
<dbReference type="AlphaFoldDB" id="A0A7S1TBH3"/>
<feature type="region of interest" description="Disordered" evidence="1">
    <location>
        <begin position="1"/>
        <end position="65"/>
    </location>
</feature>
<evidence type="ECO:0000313" key="2">
    <source>
        <dbReference type="EMBL" id="CAD9231571.1"/>
    </source>
</evidence>
<organism evidence="2">
    <name type="scientific">Compsopogon caeruleus</name>
    <dbReference type="NCBI Taxonomy" id="31354"/>
    <lineage>
        <taxon>Eukaryota</taxon>
        <taxon>Rhodophyta</taxon>
        <taxon>Compsopogonophyceae</taxon>
        <taxon>Compsopogonales</taxon>
        <taxon>Compsopogonaceae</taxon>
        <taxon>Compsopogon</taxon>
    </lineage>
</organism>
<evidence type="ECO:0000256" key="1">
    <source>
        <dbReference type="SAM" id="MobiDB-lite"/>
    </source>
</evidence>
<feature type="compositionally biased region" description="Low complexity" evidence="1">
    <location>
        <begin position="174"/>
        <end position="186"/>
    </location>
</feature>
<feature type="compositionally biased region" description="Polar residues" evidence="1">
    <location>
        <begin position="140"/>
        <end position="153"/>
    </location>
</feature>
<feature type="region of interest" description="Disordered" evidence="1">
    <location>
        <begin position="140"/>
        <end position="235"/>
    </location>
</feature>
<name>A0A7S1TBH3_9RHOD</name>
<dbReference type="EMBL" id="HBGH01006903">
    <property type="protein sequence ID" value="CAD9231571.1"/>
    <property type="molecule type" value="Transcribed_RNA"/>
</dbReference>
<protein>
    <submittedName>
        <fullName evidence="2">Uncharacterized protein</fullName>
    </submittedName>
</protein>
<feature type="compositionally biased region" description="Basic and acidic residues" evidence="1">
    <location>
        <begin position="163"/>
        <end position="173"/>
    </location>
</feature>
<feature type="compositionally biased region" description="Basic and acidic residues" evidence="1">
    <location>
        <begin position="39"/>
        <end position="65"/>
    </location>
</feature>